<evidence type="ECO:0000313" key="2">
    <source>
        <dbReference type="EMBL" id="KAB7733309.1"/>
    </source>
</evidence>
<dbReference type="InterPro" id="IPR036116">
    <property type="entry name" value="FN3_sf"/>
</dbReference>
<dbReference type="SMART" id="SM00060">
    <property type="entry name" value="FN3"/>
    <property type="match status" value="2"/>
</dbReference>
<proteinExistence type="predicted"/>
<feature type="domain" description="Fibronectin type-III" evidence="1">
    <location>
        <begin position="254"/>
        <end position="344"/>
    </location>
</feature>
<gene>
    <name evidence="2" type="ORF">F5984_02775</name>
</gene>
<dbReference type="InterPro" id="IPR024079">
    <property type="entry name" value="MetalloPept_cat_dom_sf"/>
</dbReference>
<dbReference type="NCBIfam" id="TIGR04183">
    <property type="entry name" value="Por_Secre_tail"/>
    <property type="match status" value="1"/>
</dbReference>
<keyword evidence="3" id="KW-1185">Reference proteome</keyword>
<evidence type="ECO:0000259" key="1">
    <source>
        <dbReference type="PROSITE" id="PS50853"/>
    </source>
</evidence>
<accession>A0A7J5U637</accession>
<dbReference type="CDD" id="cd00063">
    <property type="entry name" value="FN3"/>
    <property type="match status" value="1"/>
</dbReference>
<dbReference type="EMBL" id="WELI01000001">
    <property type="protein sequence ID" value="KAB7733309.1"/>
    <property type="molecule type" value="Genomic_DNA"/>
</dbReference>
<sequence>MLLGLVGATSAQDELPCGVSDRVLPDSTVRLMGQLPRLMQQQRARMAASERKICRIALEVDSDTYVEFERDTNRIKQFYLNRVEQASRIFEHEINTQLVVVYVRIWKDSDPDPYRGEGNLYTLYSIMNGVWARTPVPVPYDKRVYMPTKSTSGAGGLGGGNQAIAANRTAVATLAHELGHCFDSPHTHHCAWPGGPIDFCSTIESTNGDCYSGSIQNAPGTLMSYCTDTRLTFHPLCQALMTNATDRSLGRITLPSAPALPVSTTLTQTPFLSWTPVPSADRYEIDVATDAAFTQKFRSDTSSLNGYLLGSLPFGTTYFVRVRAINTLGTSAWSVTGQLQRQRAPGLQAPLLLPPPASGFFAGQAAFQAAIQPVDGATAYHVQVTNSSDLLFRSPNTLIISRPTDTYNSLLFGMVRAKVRAVVNNIPGPWSAEGLYAINPPDYYIGLPFQPPQSAPLTLPIAYYSVTGRESRVVLMVATDPSFARLMHRQELQYEQTYSLLLKNLLPNTTYYVRAEEYNTTNPNLPTGLLTQTQRSFQTGAAPLSDRWSFVNSTTHPDWPQGGAYGPLTVGNNSLWYSTSNGLTRISLDSLRLRVYNQNTTNGRLGNSVLAHGADTNGTVWVTNRVSINTFRDGFPVQFNQLGRLNEQTGSLTDRYNFTTNGYNPQYLTHNPLVLSGYNHVGEIKDFSLNSVYTPPFPVTISQLLMRDGSIWMLVYNTSMGQHEVLRLDPVSRGVQTFNSQNTPQLGAIINQITLDQQGHVWVAQATRSAKAPFVLFDGQAWTTPPAGPITSAQFLTSDPSGRLYVLTGSPPYALYRHNSLGWEKLGDELPFNTNLNNMTVDRQGNVWFSGLFGLMRYATCTNVARPELTASQTTILADEKISLTAKGCTNVMWSWTSASDTVTNWSTQGSNALRINLTNTTTFRSRCVEGICSGPEAVLTITVQPQLVLHDVSKPVFCTGDTLALSYRQVGEAGAGNRFNLVLKRAGAASSAYSLTSTLSTQGKLTVASSLLPTTITPGRYVLHLDMTQPQIRSRDSLLIDVADRPSAELSTDKLTFVLGDSTRVSVALTGSPPWRFTRWDNQTVQANQTPYLATLIASQPTNYTLALRNLSDLNCPNGNIRNNLVVSALALSAEPLLNTGVRVFPNPVVGWLTVEADPSVAPFTALQLTDMNGRTVRQRTLAGRSRREQWDLSDLPVGVYLLTLETTDGHRLTWKVLK</sequence>
<dbReference type="Gene3D" id="2.60.40.10">
    <property type="entry name" value="Immunoglobulins"/>
    <property type="match status" value="1"/>
</dbReference>
<protein>
    <submittedName>
        <fullName evidence="2">T9SS type A sorting domain-containing protein</fullName>
    </submittedName>
</protein>
<dbReference type="Pfam" id="PF18962">
    <property type="entry name" value="Por_Secre_tail"/>
    <property type="match status" value="1"/>
</dbReference>
<dbReference type="InterPro" id="IPR013783">
    <property type="entry name" value="Ig-like_fold"/>
</dbReference>
<comment type="caution">
    <text evidence="2">The sequence shown here is derived from an EMBL/GenBank/DDBJ whole genome shotgun (WGS) entry which is preliminary data.</text>
</comment>
<dbReference type="SUPFAM" id="SSF49265">
    <property type="entry name" value="Fibronectin type III"/>
    <property type="match status" value="1"/>
</dbReference>
<dbReference type="InterPro" id="IPR003961">
    <property type="entry name" value="FN3_dom"/>
</dbReference>
<name>A0A7J5U637_9BACT</name>
<dbReference type="PROSITE" id="PS50853">
    <property type="entry name" value="FN3"/>
    <property type="match status" value="1"/>
</dbReference>
<dbReference type="InterPro" id="IPR015943">
    <property type="entry name" value="WD40/YVTN_repeat-like_dom_sf"/>
</dbReference>
<dbReference type="Gene3D" id="2.130.10.10">
    <property type="entry name" value="YVTN repeat-like/Quinoprotein amine dehydrogenase"/>
    <property type="match status" value="1"/>
</dbReference>
<dbReference type="SUPFAM" id="SSF63829">
    <property type="entry name" value="Calcium-dependent phosphotriesterase"/>
    <property type="match status" value="1"/>
</dbReference>
<evidence type="ECO:0000313" key="3">
    <source>
        <dbReference type="Proteomes" id="UP000488299"/>
    </source>
</evidence>
<dbReference type="GO" id="GO:0008237">
    <property type="term" value="F:metallopeptidase activity"/>
    <property type="evidence" value="ECO:0007669"/>
    <property type="project" value="InterPro"/>
</dbReference>
<dbReference type="Proteomes" id="UP000488299">
    <property type="component" value="Unassembled WGS sequence"/>
</dbReference>
<organism evidence="2 3">
    <name type="scientific">Rudanella paleaurantiibacter</name>
    <dbReference type="NCBI Taxonomy" id="2614655"/>
    <lineage>
        <taxon>Bacteria</taxon>
        <taxon>Pseudomonadati</taxon>
        <taxon>Bacteroidota</taxon>
        <taxon>Cytophagia</taxon>
        <taxon>Cytophagales</taxon>
        <taxon>Cytophagaceae</taxon>
        <taxon>Rudanella</taxon>
    </lineage>
</organism>
<dbReference type="SUPFAM" id="SSF55486">
    <property type="entry name" value="Metalloproteases ('zincins'), catalytic domain"/>
    <property type="match status" value="1"/>
</dbReference>
<dbReference type="AlphaFoldDB" id="A0A7J5U637"/>
<reference evidence="2 3" key="1">
    <citation type="submission" date="2019-10" db="EMBL/GenBank/DDBJ databases">
        <title>Rudanella paleaurantiibacter sp. nov., isolated from sludge.</title>
        <authorList>
            <person name="Xu S.Q."/>
        </authorList>
    </citation>
    <scope>NUCLEOTIDE SEQUENCE [LARGE SCALE GENOMIC DNA]</scope>
    <source>
        <strain evidence="2 3">HX-22-17</strain>
    </source>
</reference>
<dbReference type="Gene3D" id="3.40.390.10">
    <property type="entry name" value="Collagenase (Catalytic Domain)"/>
    <property type="match status" value="1"/>
</dbReference>
<dbReference type="InterPro" id="IPR026444">
    <property type="entry name" value="Secre_tail"/>
</dbReference>